<evidence type="ECO:0000313" key="11">
    <source>
        <dbReference type="Proteomes" id="UP000823388"/>
    </source>
</evidence>
<sequence>MGSPVITANKEGNIPLHLAVMNRISDSALALLDADPRCAHEPNMSMQSPLYIAVMNGLDHVINKIANQGLSVASISISIHGTALHQAVLADNTKGSSALHYAAKMNNSRIISLLLNKDYNLAYKQNNKQRIPLHVATEYVSLEAASELLKQRPDVIEMVDINGQNVYHIAVVNNRLNMLKWFHRWLPKDLVNHRDMDGKTPLHLATKLSLIEHALLLLKDSRVNPCVVNNEGDTAFSMSDRIGILNMMPGEAYLWKKLKKYQSTRCKRKRAEKVNNTTVGQALHRCRPIVNNDLPLFLKNPSGSADSNKSTCLRGPIATYLRRYVLVPTLIAMATFMATLRHTRQFGFAIVKDHLAFKIIIICNTISMCSSIVVILSSILQLFDPVKLMLHEMIWASRLIVLAGFMMVMSMVTTIYLTIPASRWLA</sequence>
<dbReference type="Pfam" id="PF00023">
    <property type="entry name" value="Ank"/>
    <property type="match status" value="1"/>
</dbReference>
<evidence type="ECO:0000256" key="5">
    <source>
        <dbReference type="ARBA" id="ARBA00023043"/>
    </source>
</evidence>
<dbReference type="PANTHER" id="PTHR24186">
    <property type="entry name" value="PROTEIN PHOSPHATASE 1 REGULATORY SUBUNIT"/>
    <property type="match status" value="1"/>
</dbReference>
<feature type="repeat" description="ANK" evidence="7">
    <location>
        <begin position="94"/>
        <end position="126"/>
    </location>
</feature>
<evidence type="ECO:0000259" key="9">
    <source>
        <dbReference type="Pfam" id="PF13962"/>
    </source>
</evidence>
<dbReference type="InterPro" id="IPR002110">
    <property type="entry name" value="Ankyrin_rpt"/>
</dbReference>
<comment type="subcellular location">
    <subcellularLocation>
        <location evidence="1">Membrane</location>
        <topology evidence="1">Multi-pass membrane protein</topology>
    </subcellularLocation>
</comment>
<dbReference type="GO" id="GO:0005886">
    <property type="term" value="C:plasma membrane"/>
    <property type="evidence" value="ECO:0007669"/>
    <property type="project" value="TreeGrafter"/>
</dbReference>
<feature type="transmembrane region" description="Helical" evidence="8">
    <location>
        <begin position="324"/>
        <end position="343"/>
    </location>
</feature>
<feature type="domain" description="PGG" evidence="9">
    <location>
        <begin position="324"/>
        <end position="417"/>
    </location>
</feature>
<evidence type="ECO:0000256" key="6">
    <source>
        <dbReference type="ARBA" id="ARBA00023136"/>
    </source>
</evidence>
<dbReference type="PROSITE" id="PS50297">
    <property type="entry name" value="ANK_REP_REGION"/>
    <property type="match status" value="1"/>
</dbReference>
<dbReference type="EMBL" id="CM029040">
    <property type="protein sequence ID" value="KAG2633359.1"/>
    <property type="molecule type" value="Genomic_DNA"/>
</dbReference>
<name>A0A8T0VNV2_PANVG</name>
<keyword evidence="11" id="KW-1185">Reference proteome</keyword>
<protein>
    <recommendedName>
        <fullName evidence="9">PGG domain-containing protein</fullName>
    </recommendedName>
</protein>
<gene>
    <name evidence="10" type="ORF">PVAP13_2NG331900</name>
</gene>
<proteinExistence type="predicted"/>
<dbReference type="AlphaFoldDB" id="A0A8T0VNV2"/>
<evidence type="ECO:0000256" key="3">
    <source>
        <dbReference type="ARBA" id="ARBA00022737"/>
    </source>
</evidence>
<evidence type="ECO:0000256" key="2">
    <source>
        <dbReference type="ARBA" id="ARBA00022692"/>
    </source>
</evidence>
<comment type="caution">
    <text evidence="10">The sequence shown here is derived from an EMBL/GenBank/DDBJ whole genome shotgun (WGS) entry which is preliminary data.</text>
</comment>
<keyword evidence="2 8" id="KW-0812">Transmembrane</keyword>
<dbReference type="SMART" id="SM00248">
    <property type="entry name" value="ANK"/>
    <property type="match status" value="6"/>
</dbReference>
<accession>A0A8T0VNV2</accession>
<dbReference type="Gene3D" id="1.25.40.20">
    <property type="entry name" value="Ankyrin repeat-containing domain"/>
    <property type="match status" value="2"/>
</dbReference>
<evidence type="ECO:0000256" key="8">
    <source>
        <dbReference type="SAM" id="Phobius"/>
    </source>
</evidence>
<dbReference type="Pfam" id="PF13962">
    <property type="entry name" value="PGG"/>
    <property type="match status" value="1"/>
</dbReference>
<evidence type="ECO:0000256" key="1">
    <source>
        <dbReference type="ARBA" id="ARBA00004141"/>
    </source>
</evidence>
<evidence type="ECO:0000256" key="4">
    <source>
        <dbReference type="ARBA" id="ARBA00022989"/>
    </source>
</evidence>
<feature type="transmembrane region" description="Helical" evidence="8">
    <location>
        <begin position="395"/>
        <end position="419"/>
    </location>
</feature>
<dbReference type="SUPFAM" id="SSF48403">
    <property type="entry name" value="Ankyrin repeat"/>
    <property type="match status" value="1"/>
</dbReference>
<keyword evidence="4 8" id="KW-1133">Transmembrane helix</keyword>
<feature type="transmembrane region" description="Helical" evidence="8">
    <location>
        <begin position="355"/>
        <end position="383"/>
    </location>
</feature>
<dbReference type="InterPro" id="IPR026961">
    <property type="entry name" value="PGG_dom"/>
</dbReference>
<dbReference type="InterPro" id="IPR036770">
    <property type="entry name" value="Ankyrin_rpt-contain_sf"/>
</dbReference>
<reference evidence="10" key="1">
    <citation type="submission" date="2020-05" db="EMBL/GenBank/DDBJ databases">
        <title>WGS assembly of Panicum virgatum.</title>
        <authorList>
            <person name="Lovell J.T."/>
            <person name="Jenkins J."/>
            <person name="Shu S."/>
            <person name="Juenger T.E."/>
            <person name="Schmutz J."/>
        </authorList>
    </citation>
    <scope>NUCLEOTIDE SEQUENCE</scope>
    <source>
        <strain evidence="10">AP13</strain>
    </source>
</reference>
<dbReference type="PROSITE" id="PS50088">
    <property type="entry name" value="ANK_REPEAT"/>
    <property type="match status" value="1"/>
</dbReference>
<dbReference type="Proteomes" id="UP000823388">
    <property type="component" value="Chromosome 2N"/>
</dbReference>
<keyword evidence="6 8" id="KW-0472">Membrane</keyword>
<dbReference type="PANTHER" id="PTHR24186:SF50">
    <property type="entry name" value="ANKYRIN REPEAT-CONTAINING PROTEIN ITN1-LIKE ISOFORM X1"/>
    <property type="match status" value="1"/>
</dbReference>
<dbReference type="Pfam" id="PF12796">
    <property type="entry name" value="Ank_2"/>
    <property type="match status" value="1"/>
</dbReference>
<keyword evidence="3" id="KW-0677">Repeat</keyword>
<keyword evidence="5 7" id="KW-0040">ANK repeat</keyword>
<evidence type="ECO:0000256" key="7">
    <source>
        <dbReference type="PROSITE-ProRule" id="PRU00023"/>
    </source>
</evidence>
<evidence type="ECO:0000313" key="10">
    <source>
        <dbReference type="EMBL" id="KAG2633359.1"/>
    </source>
</evidence>
<organism evidence="10 11">
    <name type="scientific">Panicum virgatum</name>
    <name type="common">Blackwell switchgrass</name>
    <dbReference type="NCBI Taxonomy" id="38727"/>
    <lineage>
        <taxon>Eukaryota</taxon>
        <taxon>Viridiplantae</taxon>
        <taxon>Streptophyta</taxon>
        <taxon>Embryophyta</taxon>
        <taxon>Tracheophyta</taxon>
        <taxon>Spermatophyta</taxon>
        <taxon>Magnoliopsida</taxon>
        <taxon>Liliopsida</taxon>
        <taxon>Poales</taxon>
        <taxon>Poaceae</taxon>
        <taxon>PACMAD clade</taxon>
        <taxon>Panicoideae</taxon>
        <taxon>Panicodae</taxon>
        <taxon>Paniceae</taxon>
        <taxon>Panicinae</taxon>
        <taxon>Panicum</taxon>
        <taxon>Panicum sect. Hiantes</taxon>
    </lineage>
</organism>